<dbReference type="RefSeq" id="WP_237967255.1">
    <property type="nucleotide sequence ID" value="NZ_JAKNHQ010000086.1"/>
</dbReference>
<protein>
    <submittedName>
        <fullName evidence="1">Uncharacterized protein</fullName>
    </submittedName>
</protein>
<dbReference type="Proteomes" id="UP001298681">
    <property type="component" value="Unassembled WGS sequence"/>
</dbReference>
<gene>
    <name evidence="1" type="ORF">L0P57_14010</name>
</gene>
<reference evidence="1 2" key="1">
    <citation type="submission" date="2022-01" db="EMBL/GenBank/DDBJ databases">
        <title>Collection of gut derived symbiotic bacterial strains cultured from healthy donors.</title>
        <authorList>
            <person name="Lin H."/>
            <person name="Kohout C."/>
            <person name="Waligurski E."/>
            <person name="Pamer E.G."/>
        </authorList>
    </citation>
    <scope>NUCLEOTIDE SEQUENCE [LARGE SCALE GENOMIC DNA]</scope>
    <source>
        <strain evidence="1 2">DFI.7.58</strain>
    </source>
</reference>
<accession>A0ABS9MMH2</accession>
<sequence>KMQTTHHAGKIAAIQQSFVPRIVASHLLLSRKQVSPSFTSPAHLVVRQKKSKLLLDSLHAWWRKMPRYPKIQTG</sequence>
<dbReference type="EMBL" id="JAKNHQ010000086">
    <property type="protein sequence ID" value="MCG4612026.1"/>
    <property type="molecule type" value="Genomic_DNA"/>
</dbReference>
<evidence type="ECO:0000313" key="2">
    <source>
        <dbReference type="Proteomes" id="UP001298681"/>
    </source>
</evidence>
<proteinExistence type="predicted"/>
<keyword evidence="2" id="KW-1185">Reference proteome</keyword>
<comment type="caution">
    <text evidence="1">The sequence shown here is derived from an EMBL/GenBank/DDBJ whole genome shotgun (WGS) entry which is preliminary data.</text>
</comment>
<evidence type="ECO:0000313" key="1">
    <source>
        <dbReference type="EMBL" id="MCG4612026.1"/>
    </source>
</evidence>
<name>A0ABS9MMH2_9FIRM</name>
<feature type="non-terminal residue" evidence="1">
    <location>
        <position position="1"/>
    </location>
</feature>
<organism evidence="1 2">
    <name type="scientific">Anaeromassilibacillus senegalensis</name>
    <dbReference type="NCBI Taxonomy" id="1673717"/>
    <lineage>
        <taxon>Bacteria</taxon>
        <taxon>Bacillati</taxon>
        <taxon>Bacillota</taxon>
        <taxon>Clostridia</taxon>
        <taxon>Eubacteriales</taxon>
        <taxon>Acutalibacteraceae</taxon>
        <taxon>Anaeromassilibacillus</taxon>
    </lineage>
</organism>